<gene>
    <name evidence="3" type="ORF">NG799_21225</name>
</gene>
<feature type="compositionally biased region" description="Polar residues" evidence="1">
    <location>
        <begin position="155"/>
        <end position="164"/>
    </location>
</feature>
<dbReference type="RefSeq" id="WP_368008317.1">
    <property type="nucleotide sequence ID" value="NZ_JAMXFF010000038.1"/>
</dbReference>
<feature type="transmembrane region" description="Helical" evidence="2">
    <location>
        <begin position="333"/>
        <end position="358"/>
    </location>
</feature>
<keyword evidence="4" id="KW-1185">Reference proteome</keyword>
<comment type="caution">
    <text evidence="3">The sequence shown here is derived from an EMBL/GenBank/DDBJ whole genome shotgun (WGS) entry which is preliminary data.</text>
</comment>
<keyword evidence="2" id="KW-0812">Transmembrane</keyword>
<organism evidence="3 4">
    <name type="scientific">Laspinema palackyanum D2a</name>
    <dbReference type="NCBI Taxonomy" id="2953684"/>
    <lineage>
        <taxon>Bacteria</taxon>
        <taxon>Bacillati</taxon>
        <taxon>Cyanobacteriota</taxon>
        <taxon>Cyanophyceae</taxon>
        <taxon>Oscillatoriophycideae</taxon>
        <taxon>Oscillatoriales</taxon>
        <taxon>Laspinemataceae</taxon>
        <taxon>Laspinema</taxon>
        <taxon>Laspinema palackyanum</taxon>
    </lineage>
</organism>
<evidence type="ECO:0000313" key="3">
    <source>
        <dbReference type="EMBL" id="MCT7968836.1"/>
    </source>
</evidence>
<protein>
    <submittedName>
        <fullName evidence="3">Uncharacterized protein</fullName>
    </submittedName>
</protein>
<evidence type="ECO:0000256" key="2">
    <source>
        <dbReference type="SAM" id="Phobius"/>
    </source>
</evidence>
<name>A0ABT2MYA0_9CYAN</name>
<sequence length="366" mass="40104">MTQTELLELAKQGRPTAIAALINRSLEPKGITAKAALKGRCLQITLAAPKVPNQKVLAGFIYQGVMKLAPEAIASLKVLGLQTGQTAPAWSQEFKLSPQAEFSDDLSAMAPLEAPISRRGSSRQSPTATPPPSVNGGKNPGRTRESRKGDRLQKFPQSVDNSASVPDGSEQLAESEGRSPLSALDYEDLLRDIGRFPQKGKFSVDYYYAIPKIADALAELMPSSRQILDVVGVRFQGQLACLVLTDRGLTCFSCPDFSRQALKTFGVNFNKISHLSAGKRGLSIYQPKGLKKHFYFYNKKLGKNFIDGKLSEFISVEKTRFIPDDRHEITLTLFGYFALFLSLVVNLAGLGAGVWFLIQRMMGNPF</sequence>
<evidence type="ECO:0000256" key="1">
    <source>
        <dbReference type="SAM" id="MobiDB-lite"/>
    </source>
</evidence>
<dbReference type="Proteomes" id="UP001525890">
    <property type="component" value="Unassembled WGS sequence"/>
</dbReference>
<feature type="compositionally biased region" description="Basic and acidic residues" evidence="1">
    <location>
        <begin position="142"/>
        <end position="153"/>
    </location>
</feature>
<accession>A0ABT2MYA0</accession>
<evidence type="ECO:0000313" key="4">
    <source>
        <dbReference type="Proteomes" id="UP001525890"/>
    </source>
</evidence>
<dbReference type="EMBL" id="JAMXFF010000038">
    <property type="protein sequence ID" value="MCT7968836.1"/>
    <property type="molecule type" value="Genomic_DNA"/>
</dbReference>
<keyword evidence="2" id="KW-1133">Transmembrane helix</keyword>
<feature type="region of interest" description="Disordered" evidence="1">
    <location>
        <begin position="115"/>
        <end position="178"/>
    </location>
</feature>
<reference evidence="3 4" key="1">
    <citation type="journal article" date="2022" name="Front. Microbiol.">
        <title>High genomic differentiation and limited gene flow indicate recent cryptic speciation within the genus Laspinema (cyanobacteria).</title>
        <authorList>
            <person name="Stanojkovic A."/>
            <person name="Skoupy S."/>
            <person name="Skaloud P."/>
            <person name="Dvorak P."/>
        </authorList>
    </citation>
    <scope>NUCLEOTIDE SEQUENCE [LARGE SCALE GENOMIC DNA]</scope>
    <source>
        <strain evidence="3 4">D2a</strain>
    </source>
</reference>
<proteinExistence type="predicted"/>
<keyword evidence="2" id="KW-0472">Membrane</keyword>